<dbReference type="GeneID" id="54352515"/>
<evidence type="ECO:0000256" key="10">
    <source>
        <dbReference type="SAM" id="MobiDB-lite"/>
    </source>
</evidence>
<evidence type="ECO:0000256" key="7">
    <source>
        <dbReference type="ARBA" id="ARBA00018400"/>
    </source>
</evidence>
<comment type="subcellular location">
    <subcellularLocation>
        <location evidence="3">Cytoplasm</location>
    </subcellularLocation>
    <subcellularLocation>
        <location evidence="2">Nucleus</location>
    </subcellularLocation>
</comment>
<reference evidence="12" key="1">
    <citation type="journal article" date="2020" name="Stud. Mycol.">
        <title>101 Dothideomycetes genomes: a test case for predicting lifestyles and emergence of pathogens.</title>
        <authorList>
            <person name="Haridas S."/>
            <person name="Albert R."/>
            <person name="Binder M."/>
            <person name="Bloem J."/>
            <person name="Labutti K."/>
            <person name="Salamov A."/>
            <person name="Andreopoulos B."/>
            <person name="Baker S."/>
            <person name="Barry K."/>
            <person name="Bills G."/>
            <person name="Bluhm B."/>
            <person name="Cannon C."/>
            <person name="Castanera R."/>
            <person name="Culley D."/>
            <person name="Daum C."/>
            <person name="Ezra D."/>
            <person name="Gonzalez J."/>
            <person name="Henrissat B."/>
            <person name="Kuo A."/>
            <person name="Liang C."/>
            <person name="Lipzen A."/>
            <person name="Lutzoni F."/>
            <person name="Magnuson J."/>
            <person name="Mondo S."/>
            <person name="Nolan M."/>
            <person name="Ohm R."/>
            <person name="Pangilinan J."/>
            <person name="Park H.-J."/>
            <person name="Ramirez L."/>
            <person name="Alfaro M."/>
            <person name="Sun H."/>
            <person name="Tritt A."/>
            <person name="Yoshinaga Y."/>
            <person name="Zwiers L.-H."/>
            <person name="Turgeon B."/>
            <person name="Goodwin S."/>
            <person name="Spatafora J."/>
            <person name="Crous P."/>
            <person name="Grigoriev I."/>
        </authorList>
    </citation>
    <scope>NUCLEOTIDE SEQUENCE</scope>
    <source>
        <strain evidence="12">CBS 183.55</strain>
    </source>
</reference>
<evidence type="ECO:0000259" key="11">
    <source>
        <dbReference type="Pfam" id="PF09811"/>
    </source>
</evidence>
<dbReference type="AlphaFoldDB" id="A0A6A5S3R7"/>
<sequence length="209" mass="23073">MNTTGDITPPLGPTQLAAGHAPPTPPHESALDDIYGSAPTSPFPDAQASDRAHEILSDLPSRQRALDADAYREGLASAKGQYVQEGFDEGYALGADMGLRVGYIQGVLRGFVRAWRDQDQDTYTEATKLCEEAQKELAIEQLMGQTWVDEEGIWKWDVKGADGDATFREVAAQHPVVKKWDDKVEELARRWGVDLQAVEKMSVKEEEKS</sequence>
<evidence type="ECO:0000313" key="12">
    <source>
        <dbReference type="EMBL" id="KAF1933988.1"/>
    </source>
</evidence>
<evidence type="ECO:0000256" key="9">
    <source>
        <dbReference type="ARBA" id="ARBA00023242"/>
    </source>
</evidence>
<evidence type="ECO:0000256" key="3">
    <source>
        <dbReference type="ARBA" id="ARBA00004496"/>
    </source>
</evidence>
<dbReference type="GO" id="GO:0005737">
    <property type="term" value="C:cytoplasm"/>
    <property type="evidence" value="ECO:0007669"/>
    <property type="project" value="UniProtKB-SubCell"/>
</dbReference>
<evidence type="ECO:0000256" key="8">
    <source>
        <dbReference type="ARBA" id="ARBA00022490"/>
    </source>
</evidence>
<accession>A0A6A5S3R7</accession>
<dbReference type="Pfam" id="PF09811">
    <property type="entry name" value="Yae1_N"/>
    <property type="match status" value="1"/>
</dbReference>
<dbReference type="Proteomes" id="UP000800082">
    <property type="component" value="Unassembled WGS sequence"/>
</dbReference>
<keyword evidence="13" id="KW-1185">Reference proteome</keyword>
<evidence type="ECO:0000256" key="6">
    <source>
        <dbReference type="ARBA" id="ARBA00017286"/>
    </source>
</evidence>
<keyword evidence="9" id="KW-0539">Nucleus</keyword>
<dbReference type="EMBL" id="ML978956">
    <property type="protein sequence ID" value="KAF1933988.1"/>
    <property type="molecule type" value="Genomic_DNA"/>
</dbReference>
<dbReference type="InterPro" id="IPR019191">
    <property type="entry name" value="Essential_protein_Yae1_N"/>
</dbReference>
<dbReference type="PANTHER" id="PTHR18829">
    <property type="entry name" value="PROTEIN YAE1 HOMOLOG"/>
    <property type="match status" value="1"/>
</dbReference>
<evidence type="ECO:0000256" key="4">
    <source>
        <dbReference type="ARBA" id="ARBA00007096"/>
    </source>
</evidence>
<comment type="similarity">
    <text evidence="4">Belongs to the YAE1 family.</text>
</comment>
<proteinExistence type="inferred from homology"/>
<name>A0A6A5S3R7_9PLEO</name>
<keyword evidence="8" id="KW-0963">Cytoplasm</keyword>
<evidence type="ECO:0000313" key="13">
    <source>
        <dbReference type="Proteomes" id="UP000800082"/>
    </source>
</evidence>
<evidence type="ECO:0000256" key="5">
    <source>
        <dbReference type="ARBA" id="ARBA00011427"/>
    </source>
</evidence>
<comment type="function">
    <text evidence="1">The complex LTO1:YAE1 may function as a target specific adapter that probably recruits apo-RPLI1 to the cytosolic iron-sulfur protein assembly (CIA) complex machinery. May be required for biogenesis of the large ribosomal subunit and initiation of translation.</text>
</comment>
<dbReference type="OrthoDB" id="20086at2759"/>
<dbReference type="PANTHER" id="PTHR18829:SF0">
    <property type="entry name" value="PROTEIN YAE1 HOMOLOG"/>
    <property type="match status" value="1"/>
</dbReference>
<dbReference type="InterPro" id="IPR038881">
    <property type="entry name" value="Yae1-like"/>
</dbReference>
<feature type="domain" description="Essential protein Yae1 N-terminal" evidence="11">
    <location>
        <begin position="71"/>
        <end position="108"/>
    </location>
</feature>
<dbReference type="RefSeq" id="XP_033454236.1">
    <property type="nucleotide sequence ID" value="XM_033594847.1"/>
</dbReference>
<comment type="subunit">
    <text evidence="5">May form a complex with LTO1.</text>
</comment>
<protein>
    <recommendedName>
        <fullName evidence="7">Protein YAE1</fullName>
    </recommendedName>
    <alternativeName>
        <fullName evidence="6">Protein yae1</fullName>
    </alternativeName>
</protein>
<dbReference type="GO" id="GO:0005634">
    <property type="term" value="C:nucleus"/>
    <property type="evidence" value="ECO:0007669"/>
    <property type="project" value="UniProtKB-SubCell"/>
</dbReference>
<evidence type="ECO:0000256" key="1">
    <source>
        <dbReference type="ARBA" id="ARBA00003836"/>
    </source>
</evidence>
<gene>
    <name evidence="12" type="ORF">M421DRAFT_50638</name>
</gene>
<evidence type="ECO:0000256" key="2">
    <source>
        <dbReference type="ARBA" id="ARBA00004123"/>
    </source>
</evidence>
<feature type="region of interest" description="Disordered" evidence="10">
    <location>
        <begin position="1"/>
        <end position="48"/>
    </location>
</feature>
<organism evidence="12 13">
    <name type="scientific">Didymella exigua CBS 183.55</name>
    <dbReference type="NCBI Taxonomy" id="1150837"/>
    <lineage>
        <taxon>Eukaryota</taxon>
        <taxon>Fungi</taxon>
        <taxon>Dikarya</taxon>
        <taxon>Ascomycota</taxon>
        <taxon>Pezizomycotina</taxon>
        <taxon>Dothideomycetes</taxon>
        <taxon>Pleosporomycetidae</taxon>
        <taxon>Pleosporales</taxon>
        <taxon>Pleosporineae</taxon>
        <taxon>Didymellaceae</taxon>
        <taxon>Didymella</taxon>
    </lineage>
</organism>